<proteinExistence type="predicted"/>
<evidence type="ECO:0000313" key="1">
    <source>
        <dbReference type="EMBL" id="KAJ9088179.1"/>
    </source>
</evidence>
<organism evidence="1 2">
    <name type="scientific">Entomophthora muscae</name>
    <dbReference type="NCBI Taxonomy" id="34485"/>
    <lineage>
        <taxon>Eukaryota</taxon>
        <taxon>Fungi</taxon>
        <taxon>Fungi incertae sedis</taxon>
        <taxon>Zoopagomycota</taxon>
        <taxon>Entomophthoromycotina</taxon>
        <taxon>Entomophthoromycetes</taxon>
        <taxon>Entomophthorales</taxon>
        <taxon>Entomophthoraceae</taxon>
        <taxon>Entomophthora</taxon>
    </lineage>
</organism>
<evidence type="ECO:0000313" key="2">
    <source>
        <dbReference type="Proteomes" id="UP001165960"/>
    </source>
</evidence>
<accession>A0ACC2UM40</accession>
<keyword evidence="2" id="KW-1185">Reference proteome</keyword>
<dbReference type="Proteomes" id="UP001165960">
    <property type="component" value="Unassembled WGS sequence"/>
</dbReference>
<name>A0ACC2UM40_9FUNG</name>
<dbReference type="EMBL" id="QTSX02000146">
    <property type="protein sequence ID" value="KAJ9088179.1"/>
    <property type="molecule type" value="Genomic_DNA"/>
</dbReference>
<gene>
    <name evidence="1" type="ORF">DSO57_1025731</name>
</gene>
<sequence>MLDLDVKIQALNIFIYSKLWYAAHIIPFTKPFEKKVDKLTRTFLWGSPQKAPIGLHHLYPPKVAGGLGLQSVAIKAKHMWAKGFLDSVEVYFRSPALGRAFNMMASVSTESFNTNSLRMWMLKHKSLRIKTTCPHFWREAWRTLRLGKWSVRARELSRDNRAKIAAFKVFYRNTPHNLKKGRVSIEIAKTKYPVFLKDIEVDADTFPEIRKRRPRAERPRLFVDWSQEGRDVSTALREFNTDLNCRLVTAKHRVTTWKIMNRAFKTDTHSGDNYPHKGCAVCGNDTASVDHRYFLCPSSRKIWEEIYAAIGIVKPPTVDIFFCRILHKFPGQLRAILYHSALWAIHSARKAMVYRNKPLILHLAVLSFKSLVTSTLDRISKFSKLITGGKNQVKALLNKGSLIFKDPTSDRLAVSWNPTPSPLSG</sequence>
<comment type="caution">
    <text evidence="1">The sequence shown here is derived from an EMBL/GenBank/DDBJ whole genome shotgun (WGS) entry which is preliminary data.</text>
</comment>
<reference evidence="1" key="1">
    <citation type="submission" date="2022-04" db="EMBL/GenBank/DDBJ databases">
        <title>Genome of the entomopathogenic fungus Entomophthora muscae.</title>
        <authorList>
            <person name="Elya C."/>
            <person name="Lovett B.R."/>
            <person name="Lee E."/>
            <person name="Macias A.M."/>
            <person name="Hajek A.E."/>
            <person name="De Bivort B.L."/>
            <person name="Kasson M.T."/>
            <person name="De Fine Licht H.H."/>
            <person name="Stajich J.E."/>
        </authorList>
    </citation>
    <scope>NUCLEOTIDE SEQUENCE</scope>
    <source>
        <strain evidence="1">Berkeley</strain>
    </source>
</reference>
<protein>
    <submittedName>
        <fullName evidence="1">Uncharacterized protein</fullName>
    </submittedName>
</protein>